<dbReference type="Gene3D" id="1.10.3470.10">
    <property type="entry name" value="ABC transporter involved in vitamin B12 uptake, BtuC"/>
    <property type="match status" value="1"/>
</dbReference>
<dbReference type="CDD" id="cd06550">
    <property type="entry name" value="TM_ABC_iron-siderophores_like"/>
    <property type="match status" value="1"/>
</dbReference>
<keyword evidence="7 9" id="KW-0472">Membrane</keyword>
<dbReference type="PANTHER" id="PTHR30477">
    <property type="entry name" value="ABC-TRANSPORTER METAL-BINDING PROTEIN"/>
    <property type="match status" value="1"/>
</dbReference>
<gene>
    <name evidence="10" type="ORF">HH304_16620</name>
</gene>
<evidence type="ECO:0000256" key="7">
    <source>
        <dbReference type="ARBA" id="ARBA00023136"/>
    </source>
</evidence>
<evidence type="ECO:0000256" key="9">
    <source>
        <dbReference type="SAM" id="Phobius"/>
    </source>
</evidence>
<keyword evidence="3 8" id="KW-0813">Transport</keyword>
<dbReference type="InterPro" id="IPR001626">
    <property type="entry name" value="ABC_TroCD"/>
</dbReference>
<sequence length="288" mass="31100">MDALIIILAGFLVAFNCGMLGSFLVLRKMAMIGDAISHAVLPGIVLAFMISGSRENLFMMIGAGIIGVLVTVMIEFLSRKGKLPVDAAIGYSFTFLFAIGIILLTAFADDVDIDEQCVLYGEIIYIPFNVWVTSGGITMGPTALWLIGLNTLLIVVVTFSFYKELLITSFNPEFAQSIGIKPVVWHYVLMGLVSYTAVSSFESVGAVLVVGLLIIPPATAYLISNKMSKMLFITTILALITSVAGYYLAYLFNVSVAGAMITVCGTMFLIVFCFTKAMNKKVIVPVTE</sequence>
<accession>A0A848IZR3</accession>
<keyword evidence="5 8" id="KW-0812">Transmembrane</keyword>
<feature type="transmembrane region" description="Helical" evidence="9">
    <location>
        <begin position="57"/>
        <end position="77"/>
    </location>
</feature>
<dbReference type="AlphaFoldDB" id="A0A848IZR3"/>
<dbReference type="PANTHER" id="PTHR30477:SF8">
    <property type="entry name" value="METAL TRANSPORT SYSTEM MEMBRANE PROTEIN CT_070-RELATED"/>
    <property type="match status" value="1"/>
</dbReference>
<comment type="caution">
    <text evidence="10">The sequence shown here is derived from an EMBL/GenBank/DDBJ whole genome shotgun (WGS) entry which is preliminary data.</text>
</comment>
<evidence type="ECO:0000313" key="11">
    <source>
        <dbReference type="Proteomes" id="UP000559010"/>
    </source>
</evidence>
<feature type="transmembrane region" description="Helical" evidence="9">
    <location>
        <begin position="255"/>
        <end position="274"/>
    </location>
</feature>
<feature type="transmembrane region" description="Helical" evidence="9">
    <location>
        <begin position="32"/>
        <end position="51"/>
    </location>
</feature>
<dbReference type="Pfam" id="PF00950">
    <property type="entry name" value="ABC-3"/>
    <property type="match status" value="1"/>
</dbReference>
<comment type="subcellular location">
    <subcellularLocation>
        <location evidence="1 8">Cell membrane</location>
        <topology evidence="1 8">Multi-pass membrane protein</topology>
    </subcellularLocation>
</comment>
<protein>
    <submittedName>
        <fullName evidence="10">Metal ABC transporter permease</fullName>
    </submittedName>
</protein>
<organism evidence="10 11">
    <name type="scientific">Marinigracilibium pacificum</name>
    <dbReference type="NCBI Taxonomy" id="2729599"/>
    <lineage>
        <taxon>Bacteria</taxon>
        <taxon>Pseudomonadati</taxon>
        <taxon>Bacteroidota</taxon>
        <taxon>Cytophagia</taxon>
        <taxon>Cytophagales</taxon>
        <taxon>Flammeovirgaceae</taxon>
        <taxon>Marinigracilibium</taxon>
    </lineage>
</organism>
<keyword evidence="11" id="KW-1185">Reference proteome</keyword>
<evidence type="ECO:0000256" key="1">
    <source>
        <dbReference type="ARBA" id="ARBA00004651"/>
    </source>
</evidence>
<dbReference type="GO" id="GO:0010043">
    <property type="term" value="P:response to zinc ion"/>
    <property type="evidence" value="ECO:0007669"/>
    <property type="project" value="TreeGrafter"/>
</dbReference>
<evidence type="ECO:0000256" key="2">
    <source>
        <dbReference type="ARBA" id="ARBA00008034"/>
    </source>
</evidence>
<keyword evidence="6 9" id="KW-1133">Transmembrane helix</keyword>
<dbReference type="RefSeq" id="WP_169684087.1">
    <property type="nucleotide sequence ID" value="NZ_JABBNU010000010.1"/>
</dbReference>
<evidence type="ECO:0000313" key="10">
    <source>
        <dbReference type="EMBL" id="NMM50033.1"/>
    </source>
</evidence>
<feature type="transmembrane region" description="Helical" evidence="9">
    <location>
        <begin position="143"/>
        <end position="162"/>
    </location>
</feature>
<dbReference type="Proteomes" id="UP000559010">
    <property type="component" value="Unassembled WGS sequence"/>
</dbReference>
<dbReference type="InterPro" id="IPR037294">
    <property type="entry name" value="ABC_BtuC-like"/>
</dbReference>
<evidence type="ECO:0000256" key="5">
    <source>
        <dbReference type="ARBA" id="ARBA00022692"/>
    </source>
</evidence>
<name>A0A848IZR3_9BACT</name>
<comment type="similarity">
    <text evidence="2 8">Belongs to the ABC-3 integral membrane protein family.</text>
</comment>
<feature type="transmembrane region" description="Helical" evidence="9">
    <location>
        <begin position="230"/>
        <end position="249"/>
    </location>
</feature>
<evidence type="ECO:0000256" key="8">
    <source>
        <dbReference type="RuleBase" id="RU003943"/>
    </source>
</evidence>
<dbReference type="GO" id="GO:0043190">
    <property type="term" value="C:ATP-binding cassette (ABC) transporter complex"/>
    <property type="evidence" value="ECO:0007669"/>
    <property type="project" value="InterPro"/>
</dbReference>
<evidence type="ECO:0000256" key="6">
    <source>
        <dbReference type="ARBA" id="ARBA00022989"/>
    </source>
</evidence>
<dbReference type="EMBL" id="JABBNU010000010">
    <property type="protein sequence ID" value="NMM50033.1"/>
    <property type="molecule type" value="Genomic_DNA"/>
</dbReference>
<feature type="transmembrane region" description="Helical" evidence="9">
    <location>
        <begin position="89"/>
        <end position="108"/>
    </location>
</feature>
<evidence type="ECO:0000256" key="4">
    <source>
        <dbReference type="ARBA" id="ARBA00022475"/>
    </source>
</evidence>
<proteinExistence type="inferred from homology"/>
<dbReference type="SUPFAM" id="SSF81345">
    <property type="entry name" value="ABC transporter involved in vitamin B12 uptake, BtuC"/>
    <property type="match status" value="1"/>
</dbReference>
<feature type="transmembrane region" description="Helical" evidence="9">
    <location>
        <begin position="6"/>
        <end position="25"/>
    </location>
</feature>
<reference evidence="10 11" key="1">
    <citation type="submission" date="2020-04" db="EMBL/GenBank/DDBJ databases">
        <title>Flammeovirgaceae bacterium KN852 isolated from deep sea.</title>
        <authorList>
            <person name="Zhang D.-C."/>
        </authorList>
    </citation>
    <scope>NUCLEOTIDE SEQUENCE [LARGE SCALE GENOMIC DNA]</scope>
    <source>
        <strain evidence="10 11">KN852</strain>
    </source>
</reference>
<keyword evidence="4" id="KW-1003">Cell membrane</keyword>
<feature type="transmembrane region" description="Helical" evidence="9">
    <location>
        <begin position="204"/>
        <end position="223"/>
    </location>
</feature>
<dbReference type="GO" id="GO:0055085">
    <property type="term" value="P:transmembrane transport"/>
    <property type="evidence" value="ECO:0007669"/>
    <property type="project" value="InterPro"/>
</dbReference>
<evidence type="ECO:0000256" key="3">
    <source>
        <dbReference type="ARBA" id="ARBA00022448"/>
    </source>
</evidence>